<evidence type="ECO:0000313" key="2">
    <source>
        <dbReference type="Proteomes" id="UP000078090"/>
    </source>
</evidence>
<proteinExistence type="predicted"/>
<sequence length="188" mass="21336">MRFIRWLVVIFLLLPISALAFFKPVRVLVPEAFGVHCNEQKLCIDDFSQLAAAESLLNDSKSYLAKQWGLSIGEPKIIFCSTEQCRSAFGLANKAGFTLGSFAIVIAPRAWQPHYVAHELIHHWQADHFGSLSLLSGEHWLIEGMAYALSNDPRIALHEPFESYRQRFNNWYRLHADIPLKESLAGVL</sequence>
<reference evidence="1 2" key="1">
    <citation type="submission" date="2016-03" db="EMBL/GenBank/DDBJ databases">
        <authorList>
            <person name="Ploux O."/>
        </authorList>
    </citation>
    <scope>NUCLEOTIDE SEQUENCE [LARGE SCALE GENOMIC DNA]</scope>
    <source>
        <strain evidence="1 2">R-45363</strain>
    </source>
</reference>
<dbReference type="AlphaFoldDB" id="A0A177M442"/>
<evidence type="ECO:0000313" key="1">
    <source>
        <dbReference type="EMBL" id="OAI00135.1"/>
    </source>
</evidence>
<gene>
    <name evidence="1" type="ORF">A1332_19130</name>
</gene>
<dbReference type="Proteomes" id="UP000078090">
    <property type="component" value="Unassembled WGS sequence"/>
</dbReference>
<name>A0A177M442_METMH</name>
<accession>A0A177M442</accession>
<comment type="caution">
    <text evidence="1">The sequence shown here is derived from an EMBL/GenBank/DDBJ whole genome shotgun (WGS) entry which is preliminary data.</text>
</comment>
<dbReference type="EMBL" id="LUUG01000099">
    <property type="protein sequence ID" value="OAI00135.1"/>
    <property type="molecule type" value="Genomic_DNA"/>
</dbReference>
<dbReference type="RefSeq" id="WP_064009909.1">
    <property type="nucleotide sequence ID" value="NZ_LUUG01000099.1"/>
</dbReference>
<dbReference type="OrthoDB" id="7866626at2"/>
<organism evidence="1 2">
    <name type="scientific">Methylomonas methanica</name>
    <dbReference type="NCBI Taxonomy" id="421"/>
    <lineage>
        <taxon>Bacteria</taxon>
        <taxon>Pseudomonadati</taxon>
        <taxon>Pseudomonadota</taxon>
        <taxon>Gammaproteobacteria</taxon>
        <taxon>Methylococcales</taxon>
        <taxon>Methylococcaceae</taxon>
        <taxon>Methylomonas</taxon>
    </lineage>
</organism>
<protein>
    <submittedName>
        <fullName evidence="1">Uncharacterized protein</fullName>
    </submittedName>
</protein>